<dbReference type="PROSITE" id="PS01009">
    <property type="entry name" value="CRISP_1"/>
    <property type="match status" value="1"/>
</dbReference>
<dbReference type="Gene3D" id="3.40.33.10">
    <property type="entry name" value="CAP"/>
    <property type="match status" value="2"/>
</dbReference>
<dbReference type="InterPro" id="IPR018244">
    <property type="entry name" value="Allrgn_V5/Tpx1_CS"/>
</dbReference>
<keyword evidence="4" id="KW-1185">Reference proteome</keyword>
<organism evidence="3 4">
    <name type="scientific">Patiria miniata</name>
    <name type="common">Bat star</name>
    <name type="synonym">Asterina miniata</name>
    <dbReference type="NCBI Taxonomy" id="46514"/>
    <lineage>
        <taxon>Eukaryota</taxon>
        <taxon>Metazoa</taxon>
        <taxon>Echinodermata</taxon>
        <taxon>Eleutherozoa</taxon>
        <taxon>Asterozoa</taxon>
        <taxon>Asteroidea</taxon>
        <taxon>Valvatacea</taxon>
        <taxon>Valvatida</taxon>
        <taxon>Asterinidae</taxon>
        <taxon>Patiria</taxon>
    </lineage>
</organism>
<dbReference type="OMA" id="WNTINTC"/>
<dbReference type="InterPro" id="IPR034113">
    <property type="entry name" value="SCP_GAPR1-like"/>
</dbReference>
<dbReference type="FunFam" id="3.40.33.10:FF:000002">
    <property type="entry name" value="Golgi-associated plant pathogenesis-related protein 1"/>
    <property type="match status" value="1"/>
</dbReference>
<feature type="compositionally biased region" description="Basic and acidic residues" evidence="1">
    <location>
        <begin position="309"/>
        <end position="323"/>
    </location>
</feature>
<dbReference type="GO" id="GO:0005576">
    <property type="term" value="C:extracellular region"/>
    <property type="evidence" value="ECO:0007669"/>
    <property type="project" value="InterPro"/>
</dbReference>
<evidence type="ECO:0000313" key="4">
    <source>
        <dbReference type="Proteomes" id="UP000887568"/>
    </source>
</evidence>
<feature type="compositionally biased region" description="Basic and acidic residues" evidence="1">
    <location>
        <begin position="15"/>
        <end position="53"/>
    </location>
</feature>
<dbReference type="RefSeq" id="XP_038051085.1">
    <property type="nucleotide sequence ID" value="XM_038195157.1"/>
</dbReference>
<dbReference type="AlphaFoldDB" id="A0A913ZJ56"/>
<feature type="region of interest" description="Disordered" evidence="1">
    <location>
        <begin position="76"/>
        <end position="295"/>
    </location>
</feature>
<feature type="region of interest" description="Disordered" evidence="1">
    <location>
        <begin position="495"/>
        <end position="541"/>
    </location>
</feature>
<dbReference type="InterPro" id="IPR035940">
    <property type="entry name" value="CAP_sf"/>
</dbReference>
<dbReference type="PANTHER" id="PTHR10334">
    <property type="entry name" value="CYSTEINE-RICH SECRETORY PROTEIN-RELATED"/>
    <property type="match status" value="1"/>
</dbReference>
<dbReference type="OrthoDB" id="737510at2759"/>
<dbReference type="InterPro" id="IPR001283">
    <property type="entry name" value="CRISP-related"/>
</dbReference>
<feature type="region of interest" description="Disordered" evidence="1">
    <location>
        <begin position="1"/>
        <end position="61"/>
    </location>
</feature>
<feature type="domain" description="SCP" evidence="2">
    <location>
        <begin position="340"/>
        <end position="486"/>
    </location>
</feature>
<dbReference type="GeneID" id="119724210"/>
<dbReference type="SUPFAM" id="SSF55797">
    <property type="entry name" value="PR-1-like"/>
    <property type="match status" value="2"/>
</dbReference>
<sequence length="682" mass="75168">MGCGSSKTAVEPGSESEKPPLLVRDEDTRRGEHKDETGNFDGDHGDHIDEDGTHGPVQVPPTKVNLIANGEVCVSQSGVPHENGEAGGEMQPSSFDESHAAVKINERGSLPEEPHATEEINEPSEVRRRVLFITTGMPRTEEDGESAPQRLEPGEVTLTNATDRPISTKSKEDNDCDHEDQTSNQTGTRGDNNNEAMVKTVNLAVDHDVDTFKTGTTSRNTMPEPQKSSNTQSKPAAEIEIPENLSKLSQKSDEVVASNHKPHSAKGNAPFPKKSEPRTEEENLGDNLTPMSHDKWPKTEQTLSVEHETVAKETEKVTSEDGAKLPSRGTGTAQESILDRVRREALEMHNIYRARHGVPPLVLNNTLNKYSQKWAEKMASMRKLEHSPQKNRPNYGENIYYSGSTHFNVSDVKGETSISAFYDEIKDYDYDNPGQRKKNGGQIGHFTQVVWKDSKELGVGMATAKKGNMGYVYICCNYSPPGNWVGRYEQHVLPPISDVPETPKFGSEDGSRDAPGETNNRPADGKPTVGESPLPNGKETPLERVRRELLQGHNAIRARHNLPPLTLNGKLAKQAQQWATKMANTKKFEPSPMSKKAGYGENIFTAGSSNFKMSNVKGAEVAAFFCDEIKQDANMGRFANSWNTINTCTTELAWKTSQQLGVGMATTKQGKMEYVYICCDYS</sequence>
<evidence type="ECO:0000259" key="2">
    <source>
        <dbReference type="SMART" id="SM00198"/>
    </source>
</evidence>
<dbReference type="Pfam" id="PF00188">
    <property type="entry name" value="CAP"/>
    <property type="match status" value="2"/>
</dbReference>
<feature type="domain" description="SCP" evidence="2">
    <location>
        <begin position="544"/>
        <end position="682"/>
    </location>
</feature>
<reference evidence="3" key="1">
    <citation type="submission" date="2022-11" db="UniProtKB">
        <authorList>
            <consortium name="EnsemblMetazoa"/>
        </authorList>
    </citation>
    <scope>IDENTIFICATION</scope>
</reference>
<dbReference type="CDD" id="cd05382">
    <property type="entry name" value="CAP_GAPR1-like"/>
    <property type="match status" value="1"/>
</dbReference>
<accession>A0A913ZJ56</accession>
<dbReference type="PRINTS" id="PR00837">
    <property type="entry name" value="V5TPXLIKE"/>
</dbReference>
<dbReference type="SMART" id="SM00198">
    <property type="entry name" value="SCP"/>
    <property type="match status" value="2"/>
</dbReference>
<evidence type="ECO:0000256" key="1">
    <source>
        <dbReference type="SAM" id="MobiDB-lite"/>
    </source>
</evidence>
<name>A0A913ZJ56_PATMI</name>
<protein>
    <recommendedName>
        <fullName evidence="2">SCP domain-containing protein</fullName>
    </recommendedName>
</protein>
<feature type="compositionally biased region" description="Polar residues" evidence="1">
    <location>
        <begin position="182"/>
        <end position="195"/>
    </location>
</feature>
<evidence type="ECO:0000313" key="3">
    <source>
        <dbReference type="EnsemblMetazoa" id="XP_038051085.1"/>
    </source>
</evidence>
<dbReference type="Proteomes" id="UP000887568">
    <property type="component" value="Unplaced"/>
</dbReference>
<dbReference type="EnsemblMetazoa" id="XM_038195157.1">
    <property type="protein sequence ID" value="XP_038051085.1"/>
    <property type="gene ID" value="LOC119724210"/>
</dbReference>
<feature type="compositionally biased region" description="Polar residues" evidence="1">
    <location>
        <begin position="157"/>
        <end position="168"/>
    </location>
</feature>
<feature type="compositionally biased region" description="Polar residues" evidence="1">
    <location>
        <begin position="213"/>
        <end position="234"/>
    </location>
</feature>
<feature type="compositionally biased region" description="Basic and acidic residues" evidence="1">
    <location>
        <begin position="506"/>
        <end position="515"/>
    </location>
</feature>
<proteinExistence type="predicted"/>
<feature type="compositionally biased region" description="Basic and acidic residues" evidence="1">
    <location>
        <begin position="96"/>
        <end position="128"/>
    </location>
</feature>
<feature type="region of interest" description="Disordered" evidence="1">
    <location>
        <begin position="309"/>
        <end position="334"/>
    </location>
</feature>
<dbReference type="InterPro" id="IPR014044">
    <property type="entry name" value="CAP_dom"/>
</dbReference>
<dbReference type="PROSITE" id="PS01010">
    <property type="entry name" value="CRISP_2"/>
    <property type="match status" value="1"/>
</dbReference>